<evidence type="ECO:0000256" key="4">
    <source>
        <dbReference type="ARBA" id="ARBA00023163"/>
    </source>
</evidence>
<dbReference type="InterPro" id="IPR007852">
    <property type="entry name" value="Cdc73/Parafibromin"/>
</dbReference>
<dbReference type="STRING" id="2880.D8LIK5"/>
<keyword evidence="10" id="KW-1185">Reference proteome</keyword>
<keyword evidence="4" id="KW-0804">Transcription</keyword>
<dbReference type="GO" id="GO:0032968">
    <property type="term" value="P:positive regulation of transcription elongation by RNA polymerase II"/>
    <property type="evidence" value="ECO:0007669"/>
    <property type="project" value="TreeGrafter"/>
</dbReference>
<dbReference type="InterPro" id="IPR031336">
    <property type="entry name" value="CDC73_C"/>
</dbReference>
<gene>
    <name evidence="9" type="ORF">Esi_0022_0161</name>
</gene>
<feature type="compositionally biased region" description="Basic and acidic residues" evidence="6">
    <location>
        <begin position="255"/>
        <end position="277"/>
    </location>
</feature>
<feature type="domain" description="Paf1 complex subunit Cdc73 N-terminal" evidence="8">
    <location>
        <begin position="2"/>
        <end position="263"/>
    </location>
</feature>
<evidence type="ECO:0000313" key="9">
    <source>
        <dbReference type="EMBL" id="CBN80044.1"/>
    </source>
</evidence>
<dbReference type="EMBL" id="FN649760">
    <property type="protein sequence ID" value="CBN80044.1"/>
    <property type="molecule type" value="Genomic_DNA"/>
</dbReference>
<feature type="compositionally biased region" description="Gly residues" evidence="6">
    <location>
        <begin position="281"/>
        <end position="302"/>
    </location>
</feature>
<dbReference type="GO" id="GO:0016593">
    <property type="term" value="C:Cdc73/Paf1 complex"/>
    <property type="evidence" value="ECO:0007669"/>
    <property type="project" value="InterPro"/>
</dbReference>
<evidence type="ECO:0000256" key="3">
    <source>
        <dbReference type="ARBA" id="ARBA00023015"/>
    </source>
</evidence>
<dbReference type="Gene3D" id="3.40.50.11990">
    <property type="entry name" value="RNA polymerase II accessory factor, Cdc73 C-terminal domain"/>
    <property type="match status" value="1"/>
</dbReference>
<accession>D8LIK5</accession>
<comment type="similarity">
    <text evidence="2">Belongs to the CDC73 family.</text>
</comment>
<evidence type="ECO:0000259" key="8">
    <source>
        <dbReference type="Pfam" id="PF16050"/>
    </source>
</evidence>
<comment type="subcellular location">
    <subcellularLocation>
        <location evidence="1">Nucleus</location>
    </subcellularLocation>
</comment>
<dbReference type="InterPro" id="IPR038103">
    <property type="entry name" value="CDC73_C_sf"/>
</dbReference>
<name>D8LIK5_ECTSI</name>
<dbReference type="eggNOG" id="KOG3786">
    <property type="taxonomic scope" value="Eukaryota"/>
</dbReference>
<evidence type="ECO:0000259" key="7">
    <source>
        <dbReference type="Pfam" id="PF05179"/>
    </source>
</evidence>
<evidence type="ECO:0000256" key="6">
    <source>
        <dbReference type="SAM" id="MobiDB-lite"/>
    </source>
</evidence>
<dbReference type="FunFam" id="3.40.50.11990:FF:000002">
    <property type="entry name" value="protein CDC73 homolog"/>
    <property type="match status" value="1"/>
</dbReference>
<dbReference type="Pfam" id="PF16050">
    <property type="entry name" value="CDC73_N"/>
    <property type="match status" value="1"/>
</dbReference>
<sequence length="470" mass="52333">MEALSLLRQCTMARKTVREEKDYYVFGHRRVPKDTPTAWKSQVQSEYYSLKQLVILLEHADAPMVTYIAACTSKGVKWVASIEKADVLAYLRGQTDDAAQIDKTAAPPSSERANKRSHNELQKGMTDTEMREAKKAHAQRLENRGGGGSRAGLLSGQDPLLSRGEGTGIGGISQDKLLELRAKRLSHKRNTIVSVGDDAADNPVDPKFLGADKMIVAKILANEMSISDRNSVLRKEGKSFRFALEYYNQVRRKEKDQARENVDGYGKRKTRADREARQSGSGRGGTISASGGRGGSGGGAGGGGDLAGATPVIIVPTVPTSLVTLYNATDFLQDGNFIPTMDKKSKSERKPSEIMIERVNSQGKKMKFRVIDNATRLHPKEWKACVCVLVQGAAWQFKGWEWDQPVTLFQNVLGVHMKFDDVRVNDKVSQWNVRVLEINKHKRHLDKGALLEFWRLLDEFMLLNKPEMMT</sequence>
<dbReference type="InParanoid" id="D8LIK5"/>
<dbReference type="Pfam" id="PF05179">
    <property type="entry name" value="CDC73_C"/>
    <property type="match status" value="1"/>
</dbReference>
<evidence type="ECO:0000256" key="2">
    <source>
        <dbReference type="ARBA" id="ARBA00010427"/>
    </source>
</evidence>
<reference evidence="9 10" key="1">
    <citation type="journal article" date="2010" name="Nature">
        <title>The Ectocarpus genome and the independent evolution of multicellularity in brown algae.</title>
        <authorList>
            <person name="Cock J.M."/>
            <person name="Sterck L."/>
            <person name="Rouze P."/>
            <person name="Scornet D."/>
            <person name="Allen A.E."/>
            <person name="Amoutzias G."/>
            <person name="Anthouard V."/>
            <person name="Artiguenave F."/>
            <person name="Aury J.M."/>
            <person name="Badger J.H."/>
            <person name="Beszteri B."/>
            <person name="Billiau K."/>
            <person name="Bonnet E."/>
            <person name="Bothwell J.H."/>
            <person name="Bowler C."/>
            <person name="Boyen C."/>
            <person name="Brownlee C."/>
            <person name="Carrano C.J."/>
            <person name="Charrier B."/>
            <person name="Cho G.Y."/>
            <person name="Coelho S.M."/>
            <person name="Collen J."/>
            <person name="Corre E."/>
            <person name="Da Silva C."/>
            <person name="Delage L."/>
            <person name="Delaroque N."/>
            <person name="Dittami S.M."/>
            <person name="Doulbeau S."/>
            <person name="Elias M."/>
            <person name="Farnham G."/>
            <person name="Gachon C.M."/>
            <person name="Gschloessl B."/>
            <person name="Heesch S."/>
            <person name="Jabbari K."/>
            <person name="Jubin C."/>
            <person name="Kawai H."/>
            <person name="Kimura K."/>
            <person name="Kloareg B."/>
            <person name="Kupper F.C."/>
            <person name="Lang D."/>
            <person name="Le Bail A."/>
            <person name="Leblanc C."/>
            <person name="Lerouge P."/>
            <person name="Lohr M."/>
            <person name="Lopez P.J."/>
            <person name="Martens C."/>
            <person name="Maumus F."/>
            <person name="Michel G."/>
            <person name="Miranda-Saavedra D."/>
            <person name="Morales J."/>
            <person name="Moreau H."/>
            <person name="Motomura T."/>
            <person name="Nagasato C."/>
            <person name="Napoli C.A."/>
            <person name="Nelson D.R."/>
            <person name="Nyvall-Collen P."/>
            <person name="Peters A.F."/>
            <person name="Pommier C."/>
            <person name="Potin P."/>
            <person name="Poulain J."/>
            <person name="Quesneville H."/>
            <person name="Read B."/>
            <person name="Rensing S.A."/>
            <person name="Ritter A."/>
            <person name="Rousvoal S."/>
            <person name="Samanta M."/>
            <person name="Samson G."/>
            <person name="Schroeder D.C."/>
            <person name="Segurens B."/>
            <person name="Strittmatter M."/>
            <person name="Tonon T."/>
            <person name="Tregear J.W."/>
            <person name="Valentin K."/>
            <person name="von Dassow P."/>
            <person name="Yamagishi T."/>
            <person name="Van de Peer Y."/>
            <person name="Wincker P."/>
        </authorList>
    </citation>
    <scope>NUCLEOTIDE SEQUENCE [LARGE SCALE GENOMIC DNA]</scope>
    <source>
        <strain evidence="10">Ec32 / CCAP1310/4</strain>
    </source>
</reference>
<feature type="domain" description="Cell division control protein 73 C-terminal" evidence="7">
    <location>
        <begin position="310"/>
        <end position="460"/>
    </location>
</feature>
<feature type="compositionally biased region" description="Basic and acidic residues" evidence="6">
    <location>
        <begin position="112"/>
        <end position="143"/>
    </location>
</feature>
<protein>
    <submittedName>
        <fullName evidence="9">RNA pol II accessory factor, Cdc73 family protein</fullName>
    </submittedName>
</protein>
<evidence type="ECO:0000256" key="1">
    <source>
        <dbReference type="ARBA" id="ARBA00004123"/>
    </source>
</evidence>
<dbReference type="OrthoDB" id="2186602at2759"/>
<keyword evidence="5" id="KW-0539">Nucleus</keyword>
<dbReference type="PANTHER" id="PTHR12466">
    <property type="entry name" value="CDC73 DOMAIN PROTEIN"/>
    <property type="match status" value="1"/>
</dbReference>
<organism evidence="9 10">
    <name type="scientific">Ectocarpus siliculosus</name>
    <name type="common">Brown alga</name>
    <name type="synonym">Conferva siliculosa</name>
    <dbReference type="NCBI Taxonomy" id="2880"/>
    <lineage>
        <taxon>Eukaryota</taxon>
        <taxon>Sar</taxon>
        <taxon>Stramenopiles</taxon>
        <taxon>Ochrophyta</taxon>
        <taxon>PX clade</taxon>
        <taxon>Phaeophyceae</taxon>
        <taxon>Ectocarpales</taxon>
        <taxon>Ectocarpaceae</taxon>
        <taxon>Ectocarpus</taxon>
    </lineage>
</organism>
<feature type="region of interest" description="Disordered" evidence="6">
    <location>
        <begin position="102"/>
        <end position="152"/>
    </location>
</feature>
<dbReference type="GO" id="GO:0006368">
    <property type="term" value="P:transcription elongation by RNA polymerase II"/>
    <property type="evidence" value="ECO:0007669"/>
    <property type="project" value="InterPro"/>
</dbReference>
<dbReference type="AlphaFoldDB" id="D8LIK5"/>
<feature type="region of interest" description="Disordered" evidence="6">
    <location>
        <begin position="255"/>
        <end position="302"/>
    </location>
</feature>
<evidence type="ECO:0000313" key="10">
    <source>
        <dbReference type="Proteomes" id="UP000002630"/>
    </source>
</evidence>
<dbReference type="InterPro" id="IPR032041">
    <property type="entry name" value="Cdc73_N"/>
</dbReference>
<dbReference type="Proteomes" id="UP000002630">
    <property type="component" value="Unassembled WGS sequence"/>
</dbReference>
<dbReference type="GO" id="GO:0000993">
    <property type="term" value="F:RNA polymerase II complex binding"/>
    <property type="evidence" value="ECO:0007669"/>
    <property type="project" value="TreeGrafter"/>
</dbReference>
<evidence type="ECO:0000256" key="5">
    <source>
        <dbReference type="ARBA" id="ARBA00023242"/>
    </source>
</evidence>
<proteinExistence type="inferred from homology"/>
<dbReference type="PANTHER" id="PTHR12466:SF8">
    <property type="entry name" value="PARAFIBROMIN"/>
    <property type="match status" value="1"/>
</dbReference>
<keyword evidence="3" id="KW-0805">Transcription regulation</keyword>